<name>A0A2L1UYQ7_9GAMM</name>
<dbReference type="NCBIfam" id="TIGR02739">
    <property type="entry name" value="TraF"/>
    <property type="match status" value="1"/>
</dbReference>
<evidence type="ECO:0000313" key="3">
    <source>
        <dbReference type="Proteomes" id="UP000239197"/>
    </source>
</evidence>
<dbReference type="EMBL" id="CP019064">
    <property type="protein sequence ID" value="AVF38083.1"/>
    <property type="molecule type" value="Genomic_DNA"/>
</dbReference>
<feature type="chain" id="PRO_5015005391" evidence="1">
    <location>
        <begin position="20"/>
        <end position="251"/>
    </location>
</feature>
<dbReference type="Proteomes" id="UP000239197">
    <property type="component" value="Plasmid unnamed2"/>
</dbReference>
<dbReference type="OrthoDB" id="5651797at2"/>
<dbReference type="NCBIfam" id="NF010257">
    <property type="entry name" value="PRK13703.1"/>
    <property type="match status" value="1"/>
</dbReference>
<dbReference type="KEGG" id="rox:BV494_24615"/>
<keyword evidence="2" id="KW-0614">Plasmid</keyword>
<reference evidence="3" key="1">
    <citation type="submission" date="2017-01" db="EMBL/GenBank/DDBJ databases">
        <title>Genome sequence of Rouxiella sp. ERMR1:05.</title>
        <authorList>
            <person name="Kumar R."/>
            <person name="Singh D."/>
            <person name="Kumar S."/>
        </authorList>
    </citation>
    <scope>NUCLEOTIDE SEQUENCE [LARGE SCALE GENOMIC DNA]</scope>
    <source>
        <strain evidence="3">ERMR1:05</strain>
        <plasmid evidence="3">unnamed2</plasmid>
    </source>
</reference>
<organism evidence="2 3">
    <name type="scientific">Rahnella sikkimica</name>
    <dbReference type="NCBI Taxonomy" id="1805933"/>
    <lineage>
        <taxon>Bacteria</taxon>
        <taxon>Pseudomonadati</taxon>
        <taxon>Pseudomonadota</taxon>
        <taxon>Gammaproteobacteria</taxon>
        <taxon>Enterobacterales</taxon>
        <taxon>Yersiniaceae</taxon>
        <taxon>Rahnella</taxon>
    </lineage>
</organism>
<dbReference type="Pfam" id="PF13728">
    <property type="entry name" value="TraF"/>
    <property type="match status" value="1"/>
</dbReference>
<dbReference type="InterPro" id="IPR039555">
    <property type="entry name" value="TraF/TrbB"/>
</dbReference>
<protein>
    <submittedName>
        <fullName evidence="2">Type-F conjugative transfer system pilin assembly protein TraF</fullName>
    </submittedName>
</protein>
<keyword evidence="1" id="KW-0732">Signal</keyword>
<accession>A0A2L1UYQ7</accession>
<dbReference type="InterPro" id="IPR014110">
    <property type="entry name" value="TraF"/>
</dbReference>
<gene>
    <name evidence="2" type="ORF">BV494_24615</name>
</gene>
<dbReference type="RefSeq" id="WP_104925411.1">
    <property type="nucleotide sequence ID" value="NZ_CP019064.1"/>
</dbReference>
<keyword evidence="3" id="KW-1185">Reference proteome</keyword>
<geneLocation type="plasmid" evidence="2 3">
    <name>unnamed2</name>
</geneLocation>
<evidence type="ECO:0000256" key="1">
    <source>
        <dbReference type="SAM" id="SignalP"/>
    </source>
</evidence>
<dbReference type="AlphaFoldDB" id="A0A2L1UYQ7"/>
<proteinExistence type="predicted"/>
<feature type="signal peptide" evidence="1">
    <location>
        <begin position="1"/>
        <end position="19"/>
    </location>
</feature>
<sequence length="251" mass="27944">MRRTLCLLPLLLTVTAVHADQPALNDSVGWHWYNEPQEEDEPELATPAPAPAMTPSEQKAQLQQATKAALDTAILYPTPQNFKRYMTLQNFWTGKAGEFSQSAKQAMLMYPELDYNLKFSHYNGTVPAQLQADQAKAKDAIAALTADHGLFFFYRGKEPRDNLLASVVKDFCTENGISLMAISVDGAISPTLPQSRTESGQAQRMGIRYFPALFLVNPRDESYQPVAYGFITPDDLSKQFLNVATGFKPNF</sequence>
<evidence type="ECO:0000313" key="2">
    <source>
        <dbReference type="EMBL" id="AVF38083.1"/>
    </source>
</evidence>